<dbReference type="SUPFAM" id="SSF53335">
    <property type="entry name" value="S-adenosyl-L-methionine-dependent methyltransferases"/>
    <property type="match status" value="1"/>
</dbReference>
<name>A0AAW0KT73_QUESU</name>
<sequence>MRMLLVLRVTTVTGNEDEQEIDNFSLSSSSSLTPPNEKIVTGSRVTSSFAGSFNSKLVNKFIGMGFIKRMLQKGKYRFNSNYTPYIVNFWNISSRTDDIFDVDNCFDNLEVTNTMFDVDNKCSSLMSMGYTRDEASIALERCGLDASLAELTNFICAAQMSKVADAHCLLKKSWGLSFHALILLRKKKKKKREYDYEMWKRKKQELIDDKWMRMLLVLRVTTVTGNEDEQEIDNFSLSSSSSLTPPNEKIVTGSRVTSSFAGSFNSKLVNKFIGMGFIKKNVAKDDIFDVDNCFDNLEVTNTMFDVDNKCSSLMSMGYTRDESSIALERCGLDASLAELTNFICAAQMSKVPDAHCLLKKSWGLSFHALILLRKKKKKKREYDYEIAKLTKRIRKALEDNDGEPPLRVQKYILDECRKWNLVWIGRNNVAPFEPDEVEMLLGFPRNHIREVDTVEYHFSVLKDMFPRDINLLSLFSGIGGVEVNSDRLEQLMYSFGGFDLIIGGNPCKNLVGSNRHHHDGLEGKESTFFYDYFHILDLITKKWRGKYRLNSKYNLYILTLEASPQEQQHIDNCSLDCDGSFLDDFSDVDSWSDNEEITNTMFDESNKLSSLMSNGYTRDEASIALERCVLDASLAWLADFICATQMSKVTDAHMPVEEKPRLKLPCNHSAKHKKRKQYDFEMIRKALEDHDGEPPLRVQKYVLDEYQKWNLVWVGRNNVAPFEADEVDMLLGFPGNHIRGGGIIRTEI</sequence>
<dbReference type="EMBL" id="PKMF04000230">
    <property type="protein sequence ID" value="KAK7841902.1"/>
    <property type="molecule type" value="Genomic_DNA"/>
</dbReference>
<feature type="coiled-coil region" evidence="1">
    <location>
        <begin position="372"/>
        <end position="399"/>
    </location>
</feature>
<feature type="domain" description="UBA" evidence="2">
    <location>
        <begin position="604"/>
        <end position="643"/>
    </location>
</feature>
<evidence type="ECO:0000259" key="2">
    <source>
        <dbReference type="SMART" id="SM00165"/>
    </source>
</evidence>
<gene>
    <name evidence="3" type="primary">DRM1_3</name>
    <name evidence="3" type="ORF">CFP56_014662</name>
</gene>
<accession>A0AAW0KT73</accession>
<dbReference type="PANTHER" id="PTHR23068:SF25">
    <property type="entry name" value="DNA (CYTOSINE-5)-METHYLTRANSFERASE DRM2"/>
    <property type="match status" value="1"/>
</dbReference>
<dbReference type="GO" id="GO:0005634">
    <property type="term" value="C:nucleus"/>
    <property type="evidence" value="ECO:0007669"/>
    <property type="project" value="TreeGrafter"/>
</dbReference>
<protein>
    <submittedName>
        <fullName evidence="3">Dna (Cytosine-5)-methyltransferase drm1</fullName>
    </submittedName>
</protein>
<dbReference type="AlphaFoldDB" id="A0AAW0KT73"/>
<evidence type="ECO:0000313" key="3">
    <source>
        <dbReference type="EMBL" id="KAK7841902.1"/>
    </source>
</evidence>
<dbReference type="PANTHER" id="PTHR23068">
    <property type="entry name" value="DNA CYTOSINE-5- -METHYLTRANSFERASE 3-RELATED"/>
    <property type="match status" value="1"/>
</dbReference>
<dbReference type="Gene3D" id="3.40.50.150">
    <property type="entry name" value="Vaccinia Virus protein VP39"/>
    <property type="match status" value="1"/>
</dbReference>
<comment type="caution">
    <text evidence="3">The sequence shown here is derived from an EMBL/GenBank/DDBJ whole genome shotgun (WGS) entry which is preliminary data.</text>
</comment>
<evidence type="ECO:0000256" key="1">
    <source>
        <dbReference type="SAM" id="Coils"/>
    </source>
</evidence>
<feature type="domain" description="UBA" evidence="2">
    <location>
        <begin position="306"/>
        <end position="345"/>
    </location>
</feature>
<dbReference type="GO" id="GO:0003886">
    <property type="term" value="F:DNA (cytosine-5-)-methyltransferase activity"/>
    <property type="evidence" value="ECO:0007669"/>
    <property type="project" value="TreeGrafter"/>
</dbReference>
<feature type="domain" description="UBA" evidence="2">
    <location>
        <begin position="118"/>
        <end position="157"/>
    </location>
</feature>
<dbReference type="SMART" id="SM00165">
    <property type="entry name" value="UBA"/>
    <property type="match status" value="3"/>
</dbReference>
<reference evidence="3 4" key="1">
    <citation type="journal article" date="2018" name="Sci. Data">
        <title>The draft genome sequence of cork oak.</title>
        <authorList>
            <person name="Ramos A.M."/>
            <person name="Usie A."/>
            <person name="Barbosa P."/>
            <person name="Barros P.M."/>
            <person name="Capote T."/>
            <person name="Chaves I."/>
            <person name="Simoes F."/>
            <person name="Abreu I."/>
            <person name="Carrasquinho I."/>
            <person name="Faro C."/>
            <person name="Guimaraes J.B."/>
            <person name="Mendonca D."/>
            <person name="Nobrega F."/>
            <person name="Rodrigues L."/>
            <person name="Saibo N.J.M."/>
            <person name="Varela M.C."/>
            <person name="Egas C."/>
            <person name="Matos J."/>
            <person name="Miguel C.M."/>
            <person name="Oliveira M.M."/>
            <person name="Ricardo C.P."/>
            <person name="Goncalves S."/>
        </authorList>
    </citation>
    <scope>NUCLEOTIDE SEQUENCE [LARGE SCALE GENOMIC DNA]</scope>
    <source>
        <strain evidence="4">cv. HL8</strain>
    </source>
</reference>
<dbReference type="InterPro" id="IPR029063">
    <property type="entry name" value="SAM-dependent_MTases_sf"/>
</dbReference>
<dbReference type="Proteomes" id="UP000237347">
    <property type="component" value="Unassembled WGS sequence"/>
</dbReference>
<dbReference type="InterPro" id="IPR050390">
    <property type="entry name" value="C5-Methyltransferase"/>
</dbReference>
<proteinExistence type="predicted"/>
<keyword evidence="1" id="KW-0175">Coiled coil</keyword>
<evidence type="ECO:0000313" key="4">
    <source>
        <dbReference type="Proteomes" id="UP000237347"/>
    </source>
</evidence>
<dbReference type="InterPro" id="IPR015940">
    <property type="entry name" value="UBA"/>
</dbReference>
<organism evidence="3 4">
    <name type="scientific">Quercus suber</name>
    <name type="common">Cork oak</name>
    <dbReference type="NCBI Taxonomy" id="58331"/>
    <lineage>
        <taxon>Eukaryota</taxon>
        <taxon>Viridiplantae</taxon>
        <taxon>Streptophyta</taxon>
        <taxon>Embryophyta</taxon>
        <taxon>Tracheophyta</taxon>
        <taxon>Spermatophyta</taxon>
        <taxon>Magnoliopsida</taxon>
        <taxon>eudicotyledons</taxon>
        <taxon>Gunneridae</taxon>
        <taxon>Pentapetalae</taxon>
        <taxon>rosids</taxon>
        <taxon>fabids</taxon>
        <taxon>Fagales</taxon>
        <taxon>Fagaceae</taxon>
        <taxon>Quercus</taxon>
    </lineage>
</organism>
<keyword evidence="4" id="KW-1185">Reference proteome</keyword>